<dbReference type="SUPFAM" id="SSF55073">
    <property type="entry name" value="Nucleotide cyclase"/>
    <property type="match status" value="1"/>
</dbReference>
<dbReference type="CDD" id="cd12914">
    <property type="entry name" value="PDC1_DGC_like"/>
    <property type="match status" value="1"/>
</dbReference>
<protein>
    <submittedName>
        <fullName evidence="16">Diguanylate cyclase</fullName>
    </submittedName>
</protein>
<dbReference type="InterPro" id="IPR000014">
    <property type="entry name" value="PAS"/>
</dbReference>
<dbReference type="InterPro" id="IPR001610">
    <property type="entry name" value="PAC"/>
</dbReference>
<dbReference type="Gene3D" id="3.30.450.20">
    <property type="entry name" value="PAS domain"/>
    <property type="match status" value="2"/>
</dbReference>
<dbReference type="NCBIfam" id="TIGR00254">
    <property type="entry name" value="GGDEF"/>
    <property type="match status" value="1"/>
</dbReference>
<evidence type="ECO:0000259" key="15">
    <source>
        <dbReference type="PROSITE" id="PS50887"/>
    </source>
</evidence>
<dbReference type="Proteomes" id="UP000265692">
    <property type="component" value="Unassembled WGS sequence"/>
</dbReference>
<feature type="transmembrane region" description="Helical" evidence="12">
    <location>
        <begin position="280"/>
        <end position="301"/>
    </location>
</feature>
<dbReference type="NCBIfam" id="TIGR00229">
    <property type="entry name" value="sensory_box"/>
    <property type="match status" value="1"/>
</dbReference>
<evidence type="ECO:0000256" key="3">
    <source>
        <dbReference type="ARBA" id="ARBA00022553"/>
    </source>
</evidence>
<keyword evidence="9 12" id="KW-1133">Transmembrane helix</keyword>
<evidence type="ECO:0000313" key="17">
    <source>
        <dbReference type="Proteomes" id="UP000265692"/>
    </source>
</evidence>
<dbReference type="GO" id="GO:0043709">
    <property type="term" value="P:cell adhesion involved in single-species biofilm formation"/>
    <property type="evidence" value="ECO:0007669"/>
    <property type="project" value="TreeGrafter"/>
</dbReference>
<dbReference type="InterPro" id="IPR000700">
    <property type="entry name" value="PAS-assoc_C"/>
</dbReference>
<dbReference type="GO" id="GO:0000160">
    <property type="term" value="P:phosphorelay signal transduction system"/>
    <property type="evidence" value="ECO:0007669"/>
    <property type="project" value="UniProtKB-KW"/>
</dbReference>
<dbReference type="InterPro" id="IPR000160">
    <property type="entry name" value="GGDEF_dom"/>
</dbReference>
<evidence type="ECO:0000256" key="5">
    <source>
        <dbReference type="ARBA" id="ARBA00022692"/>
    </source>
</evidence>
<dbReference type="GO" id="GO:0016301">
    <property type="term" value="F:kinase activity"/>
    <property type="evidence" value="ECO:0007669"/>
    <property type="project" value="UniProtKB-KW"/>
</dbReference>
<keyword evidence="2" id="KW-1003">Cell membrane</keyword>
<keyword evidence="17" id="KW-1185">Reference proteome</keyword>
<accession>A0A396S9V1</accession>
<dbReference type="PROSITE" id="PS50112">
    <property type="entry name" value="PAS"/>
    <property type="match status" value="1"/>
</dbReference>
<dbReference type="GO" id="GO:0052621">
    <property type="term" value="F:diguanylate cyclase activity"/>
    <property type="evidence" value="ECO:0007669"/>
    <property type="project" value="TreeGrafter"/>
</dbReference>
<dbReference type="SMART" id="SM00267">
    <property type="entry name" value="GGDEF"/>
    <property type="match status" value="1"/>
</dbReference>
<dbReference type="RefSeq" id="WP_118876060.1">
    <property type="nucleotide sequence ID" value="NZ_QWEI01000003.1"/>
</dbReference>
<evidence type="ECO:0000256" key="7">
    <source>
        <dbReference type="ARBA" id="ARBA00022777"/>
    </source>
</evidence>
<dbReference type="CDD" id="cd01949">
    <property type="entry name" value="GGDEF"/>
    <property type="match status" value="1"/>
</dbReference>
<dbReference type="Gene3D" id="3.30.70.270">
    <property type="match status" value="1"/>
</dbReference>
<dbReference type="Pfam" id="PF00990">
    <property type="entry name" value="GGDEF"/>
    <property type="match status" value="1"/>
</dbReference>
<organism evidence="16 17">
    <name type="scientific">Ureibacillus yapensis</name>
    <dbReference type="NCBI Taxonomy" id="2304605"/>
    <lineage>
        <taxon>Bacteria</taxon>
        <taxon>Bacillati</taxon>
        <taxon>Bacillota</taxon>
        <taxon>Bacilli</taxon>
        <taxon>Bacillales</taxon>
        <taxon>Caryophanaceae</taxon>
        <taxon>Ureibacillus</taxon>
    </lineage>
</organism>
<keyword evidence="10" id="KW-0902">Two-component regulatory system</keyword>
<comment type="subcellular location">
    <subcellularLocation>
        <location evidence="1">Cell membrane</location>
        <topology evidence="1">Multi-pass membrane protein</topology>
    </subcellularLocation>
</comment>
<evidence type="ECO:0000259" key="14">
    <source>
        <dbReference type="PROSITE" id="PS50113"/>
    </source>
</evidence>
<dbReference type="SMART" id="SM00091">
    <property type="entry name" value="PAS"/>
    <property type="match status" value="1"/>
</dbReference>
<reference evidence="16 17" key="1">
    <citation type="submission" date="2018-08" db="EMBL/GenBank/DDBJ databases">
        <title>Lysinibacillus sp. YLB-03 draft genome sequence.</title>
        <authorList>
            <person name="Yu L."/>
        </authorList>
    </citation>
    <scope>NUCLEOTIDE SEQUENCE [LARGE SCALE GENOMIC DNA]</scope>
    <source>
        <strain evidence="16 17">YLB-03</strain>
    </source>
</reference>
<dbReference type="CDD" id="cd00130">
    <property type="entry name" value="PAS"/>
    <property type="match status" value="1"/>
</dbReference>
<evidence type="ECO:0000256" key="4">
    <source>
        <dbReference type="ARBA" id="ARBA00022679"/>
    </source>
</evidence>
<dbReference type="InterPro" id="IPR029151">
    <property type="entry name" value="Sensor-like_sf"/>
</dbReference>
<dbReference type="FunFam" id="3.30.70.270:FF:000001">
    <property type="entry name" value="Diguanylate cyclase domain protein"/>
    <property type="match status" value="1"/>
</dbReference>
<dbReference type="GO" id="GO:0005524">
    <property type="term" value="F:ATP binding"/>
    <property type="evidence" value="ECO:0007669"/>
    <property type="project" value="UniProtKB-KW"/>
</dbReference>
<dbReference type="SMART" id="SM00086">
    <property type="entry name" value="PAC"/>
    <property type="match status" value="1"/>
</dbReference>
<keyword evidence="8" id="KW-0067">ATP-binding</keyword>
<keyword evidence="11 12" id="KW-0472">Membrane</keyword>
<dbReference type="PANTHER" id="PTHR45138:SF9">
    <property type="entry name" value="DIGUANYLATE CYCLASE DGCM-RELATED"/>
    <property type="match status" value="1"/>
</dbReference>
<dbReference type="AlphaFoldDB" id="A0A396S9V1"/>
<evidence type="ECO:0000256" key="1">
    <source>
        <dbReference type="ARBA" id="ARBA00004651"/>
    </source>
</evidence>
<dbReference type="GO" id="GO:0005886">
    <property type="term" value="C:plasma membrane"/>
    <property type="evidence" value="ECO:0007669"/>
    <property type="project" value="UniProtKB-SubCell"/>
</dbReference>
<feature type="transmembrane region" description="Helical" evidence="12">
    <location>
        <begin position="20"/>
        <end position="41"/>
    </location>
</feature>
<dbReference type="OrthoDB" id="9759607at2"/>
<feature type="domain" description="PAS" evidence="13">
    <location>
        <begin position="362"/>
        <end position="432"/>
    </location>
</feature>
<dbReference type="SUPFAM" id="SSF55785">
    <property type="entry name" value="PYP-like sensor domain (PAS domain)"/>
    <property type="match status" value="1"/>
</dbReference>
<feature type="domain" description="PAC" evidence="14">
    <location>
        <begin position="434"/>
        <end position="485"/>
    </location>
</feature>
<sequence>MLLNNIFNQLGISSFKGRLRFWFLCFIALMVLFASIPFIFFGKQEKLEDANVSIEKTIELQQVVINYWLQERISDVKSISELPSVKALDLEQMKEVLEAFDKNHSEFGMILYVNEDGISQINTKSTTEIDLSDREYFKEAKKGNSFITGVLIGRQTNSPIIIFSNPIYDSNGNFKGLIAGQVPLLTITDVMNQFQDESSETYLVDRSGMLITKSRQGEIGEYIDTEIFEEALAENPITNFYNTQNGEKVLGNYRWVHNNQWLIIGEITESKIFEPFYRMALMLSLVVLFAILIGYTLMVWVSNQAEAPIRKVLEGTRKIGERKFNFRLEKCKKDPIEFKELFDNFNNMNEIIESYIISLKESEDKFRTIVNYSSDMITIHNSTGKYLYVSPAGKEILQYEDKEIIGYDSYYFIHPDDLELVKQKHDTLLKEGYAVSTYRIRRKNGEYIWFESSIKLQGKTPEETHLIVISRNITERKMVEQKLQEANNVLLELSTKDGLTGIWNRRAFDERLELEWNRAIRNSSALSLIMLDIDYFKKFNDTYGHQAGDDCLREVANIIELTAKGSNDIAFRYGGEEFSVILPTTDLADAELVAESIRKAIDSLNIPHSGSVISKCVTISLGVNTMIPTESQSIDQLIAKADKALYQAKQDGRNCVRSTVSLISKPN</sequence>
<dbReference type="SUPFAM" id="SSF103190">
    <property type="entry name" value="Sensory domain-like"/>
    <property type="match status" value="1"/>
</dbReference>
<gene>
    <name evidence="16" type="ORF">D1B33_09110</name>
</gene>
<keyword evidence="6" id="KW-0547">Nucleotide-binding</keyword>
<evidence type="ECO:0000256" key="10">
    <source>
        <dbReference type="ARBA" id="ARBA00023012"/>
    </source>
</evidence>
<evidence type="ECO:0000256" key="2">
    <source>
        <dbReference type="ARBA" id="ARBA00022475"/>
    </source>
</evidence>
<dbReference type="GO" id="GO:1902201">
    <property type="term" value="P:negative regulation of bacterial-type flagellum-dependent cell motility"/>
    <property type="evidence" value="ECO:0007669"/>
    <property type="project" value="TreeGrafter"/>
</dbReference>
<evidence type="ECO:0000313" key="16">
    <source>
        <dbReference type="EMBL" id="RHW37674.1"/>
    </source>
</evidence>
<evidence type="ECO:0000256" key="8">
    <source>
        <dbReference type="ARBA" id="ARBA00022840"/>
    </source>
</evidence>
<keyword evidence="3" id="KW-0597">Phosphoprotein</keyword>
<dbReference type="InterPro" id="IPR029787">
    <property type="entry name" value="Nucleotide_cyclase"/>
</dbReference>
<keyword evidence="4" id="KW-0808">Transferase</keyword>
<dbReference type="InterPro" id="IPR043128">
    <property type="entry name" value="Rev_trsase/Diguanyl_cyclase"/>
</dbReference>
<dbReference type="InterPro" id="IPR035965">
    <property type="entry name" value="PAS-like_dom_sf"/>
</dbReference>
<feature type="domain" description="GGDEF" evidence="15">
    <location>
        <begin position="524"/>
        <end position="661"/>
    </location>
</feature>
<dbReference type="EMBL" id="QWEI01000003">
    <property type="protein sequence ID" value="RHW37674.1"/>
    <property type="molecule type" value="Genomic_DNA"/>
</dbReference>
<evidence type="ECO:0000256" key="11">
    <source>
        <dbReference type="ARBA" id="ARBA00023136"/>
    </source>
</evidence>
<keyword evidence="5 12" id="KW-0812">Transmembrane</keyword>
<evidence type="ECO:0000259" key="13">
    <source>
        <dbReference type="PROSITE" id="PS50112"/>
    </source>
</evidence>
<dbReference type="PROSITE" id="PS50113">
    <property type="entry name" value="PAC"/>
    <property type="match status" value="1"/>
</dbReference>
<evidence type="ECO:0000256" key="6">
    <source>
        <dbReference type="ARBA" id="ARBA00022741"/>
    </source>
</evidence>
<dbReference type="Pfam" id="PF02743">
    <property type="entry name" value="dCache_1"/>
    <property type="match status" value="1"/>
</dbReference>
<dbReference type="InterPro" id="IPR013655">
    <property type="entry name" value="PAS_fold_3"/>
</dbReference>
<evidence type="ECO:0000256" key="12">
    <source>
        <dbReference type="SAM" id="Phobius"/>
    </source>
</evidence>
<dbReference type="Gene3D" id="6.10.340.10">
    <property type="match status" value="1"/>
</dbReference>
<dbReference type="CDD" id="cd06225">
    <property type="entry name" value="HAMP"/>
    <property type="match status" value="1"/>
</dbReference>
<comment type="caution">
    <text evidence="16">The sequence shown here is derived from an EMBL/GenBank/DDBJ whole genome shotgun (WGS) entry which is preliminary data.</text>
</comment>
<keyword evidence="7" id="KW-0418">Kinase</keyword>
<dbReference type="PROSITE" id="PS50887">
    <property type="entry name" value="GGDEF"/>
    <property type="match status" value="1"/>
</dbReference>
<dbReference type="Pfam" id="PF08447">
    <property type="entry name" value="PAS_3"/>
    <property type="match status" value="1"/>
</dbReference>
<dbReference type="InterPro" id="IPR033479">
    <property type="entry name" value="dCache_1"/>
</dbReference>
<dbReference type="InterPro" id="IPR050469">
    <property type="entry name" value="Diguanylate_Cyclase"/>
</dbReference>
<proteinExistence type="predicted"/>
<evidence type="ECO:0000256" key="9">
    <source>
        <dbReference type="ARBA" id="ARBA00022989"/>
    </source>
</evidence>
<name>A0A396S9V1_9BACL</name>
<dbReference type="PANTHER" id="PTHR45138">
    <property type="entry name" value="REGULATORY COMPONENTS OF SENSORY TRANSDUCTION SYSTEM"/>
    <property type="match status" value="1"/>
</dbReference>